<name>A0A1G8Q1P5_9BACI</name>
<evidence type="ECO:0000259" key="8">
    <source>
        <dbReference type="Pfam" id="PF00892"/>
    </source>
</evidence>
<evidence type="ECO:0000256" key="3">
    <source>
        <dbReference type="ARBA" id="ARBA00022475"/>
    </source>
</evidence>
<feature type="transmembrane region" description="Helical" evidence="7">
    <location>
        <begin position="94"/>
        <end position="115"/>
    </location>
</feature>
<evidence type="ECO:0000256" key="5">
    <source>
        <dbReference type="ARBA" id="ARBA00022989"/>
    </source>
</evidence>
<dbReference type="InterPro" id="IPR000620">
    <property type="entry name" value="EamA_dom"/>
</dbReference>
<feature type="transmembrane region" description="Helical" evidence="7">
    <location>
        <begin position="212"/>
        <end position="232"/>
    </location>
</feature>
<dbReference type="Pfam" id="PF00892">
    <property type="entry name" value="EamA"/>
    <property type="match status" value="2"/>
</dbReference>
<feature type="domain" description="EamA" evidence="8">
    <location>
        <begin position="151"/>
        <end position="285"/>
    </location>
</feature>
<dbReference type="PANTHER" id="PTHR32322:SF18">
    <property type="entry name" value="S-ADENOSYLMETHIONINE_S-ADENOSYLHOMOCYSTEINE TRANSPORTER"/>
    <property type="match status" value="1"/>
</dbReference>
<feature type="transmembrane region" description="Helical" evidence="7">
    <location>
        <begin position="5"/>
        <end position="25"/>
    </location>
</feature>
<evidence type="ECO:0000256" key="6">
    <source>
        <dbReference type="ARBA" id="ARBA00023136"/>
    </source>
</evidence>
<evidence type="ECO:0000256" key="2">
    <source>
        <dbReference type="ARBA" id="ARBA00007362"/>
    </source>
</evidence>
<evidence type="ECO:0000256" key="7">
    <source>
        <dbReference type="SAM" id="Phobius"/>
    </source>
</evidence>
<keyword evidence="10" id="KW-1185">Reference proteome</keyword>
<dbReference type="GO" id="GO:0005886">
    <property type="term" value="C:plasma membrane"/>
    <property type="evidence" value="ECO:0007669"/>
    <property type="project" value="UniProtKB-SubCell"/>
</dbReference>
<feature type="transmembrane region" description="Helical" evidence="7">
    <location>
        <begin position="65"/>
        <end position="88"/>
    </location>
</feature>
<proteinExistence type="inferred from homology"/>
<evidence type="ECO:0000313" key="9">
    <source>
        <dbReference type="EMBL" id="SDI98641.1"/>
    </source>
</evidence>
<organism evidence="9 10">
    <name type="scientific">Alteribacillus bidgolensis</name>
    <dbReference type="NCBI Taxonomy" id="930129"/>
    <lineage>
        <taxon>Bacteria</taxon>
        <taxon>Bacillati</taxon>
        <taxon>Bacillota</taxon>
        <taxon>Bacilli</taxon>
        <taxon>Bacillales</taxon>
        <taxon>Bacillaceae</taxon>
        <taxon>Alteribacillus</taxon>
    </lineage>
</organism>
<feature type="domain" description="EamA" evidence="8">
    <location>
        <begin position="3"/>
        <end position="137"/>
    </location>
</feature>
<comment type="subcellular location">
    <subcellularLocation>
        <location evidence="1">Cell membrane</location>
        <topology evidence="1">Multi-pass membrane protein</topology>
    </subcellularLocation>
</comment>
<protein>
    <submittedName>
        <fullName evidence="9">Permease of the drug/metabolite transporter (DMT) superfamily</fullName>
    </submittedName>
</protein>
<feature type="transmembrane region" description="Helical" evidence="7">
    <location>
        <begin position="244"/>
        <end position="264"/>
    </location>
</feature>
<dbReference type="InterPro" id="IPR050638">
    <property type="entry name" value="AA-Vitamin_Transporters"/>
</dbReference>
<keyword evidence="4 7" id="KW-0812">Transmembrane</keyword>
<comment type="similarity">
    <text evidence="2">Belongs to the EamA transporter family.</text>
</comment>
<dbReference type="AlphaFoldDB" id="A0A1G8Q1P5"/>
<evidence type="ECO:0000256" key="4">
    <source>
        <dbReference type="ARBA" id="ARBA00022692"/>
    </source>
</evidence>
<feature type="transmembrane region" description="Helical" evidence="7">
    <location>
        <begin position="31"/>
        <end position="53"/>
    </location>
</feature>
<dbReference type="Proteomes" id="UP000199017">
    <property type="component" value="Unassembled WGS sequence"/>
</dbReference>
<evidence type="ECO:0000313" key="10">
    <source>
        <dbReference type="Proteomes" id="UP000199017"/>
    </source>
</evidence>
<dbReference type="RefSeq" id="WP_170032218.1">
    <property type="nucleotide sequence ID" value="NZ_FNDU01000017.1"/>
</dbReference>
<dbReference type="STRING" id="930129.SAMN05216352_11737"/>
<dbReference type="SUPFAM" id="SSF103481">
    <property type="entry name" value="Multidrug resistance efflux transporter EmrE"/>
    <property type="match status" value="2"/>
</dbReference>
<keyword evidence="3" id="KW-1003">Cell membrane</keyword>
<dbReference type="InterPro" id="IPR037185">
    <property type="entry name" value="EmrE-like"/>
</dbReference>
<reference evidence="9 10" key="1">
    <citation type="submission" date="2016-10" db="EMBL/GenBank/DDBJ databases">
        <authorList>
            <person name="de Groot N.N."/>
        </authorList>
    </citation>
    <scope>NUCLEOTIDE SEQUENCE [LARGE SCALE GENOMIC DNA]</scope>
    <source>
        <strain evidence="10">P4B,CCM 7963,CECT 7998,DSM 25260,IBRC-M 10614,KCTC 13821</strain>
    </source>
</reference>
<gene>
    <name evidence="9" type="ORF">SAMN05216352_11737</name>
</gene>
<accession>A0A1G8Q1P5</accession>
<feature type="transmembrane region" description="Helical" evidence="7">
    <location>
        <begin position="124"/>
        <end position="144"/>
    </location>
</feature>
<feature type="transmembrane region" description="Helical" evidence="7">
    <location>
        <begin position="150"/>
        <end position="170"/>
    </location>
</feature>
<feature type="transmembrane region" description="Helical" evidence="7">
    <location>
        <begin position="182"/>
        <end position="200"/>
    </location>
</feature>
<sequence>MNIGFLYIIIVMIFLGISIPVGDYAMETIPVWLFTALTLTVSSIILLPAAKIYDKVEWKNLGVKNYYGIFMQALFTCVLYTVFLLYGLSYTNVIAAGVINSMVPAIVLLLSFLLLGERLNIRKIIAISLAVFAVLIMEVVGVRAVGEASWLGNIFMILAVTSLAMFYVYAKKFAVQIPPLTMSAGLCVMGLFMTLPMAVFESLTFDWESITAITWATIVAYAFSGWVLAYTFTYLGMPKVPASTVGMATAIIPITATVFAVSFLGETLRVVDGVALVLVIISIFIAESKDNTDNALENSRMEEISYNSEEQVNETK</sequence>
<dbReference type="PANTHER" id="PTHR32322">
    <property type="entry name" value="INNER MEMBRANE TRANSPORTER"/>
    <property type="match status" value="1"/>
</dbReference>
<evidence type="ECO:0000256" key="1">
    <source>
        <dbReference type="ARBA" id="ARBA00004651"/>
    </source>
</evidence>
<dbReference type="EMBL" id="FNDU01000017">
    <property type="protein sequence ID" value="SDI98641.1"/>
    <property type="molecule type" value="Genomic_DNA"/>
</dbReference>
<dbReference type="Gene3D" id="1.10.3730.20">
    <property type="match status" value="1"/>
</dbReference>
<feature type="transmembrane region" description="Helical" evidence="7">
    <location>
        <begin position="270"/>
        <end position="286"/>
    </location>
</feature>
<keyword evidence="5 7" id="KW-1133">Transmembrane helix</keyword>
<keyword evidence="6 7" id="KW-0472">Membrane</keyword>